<gene>
    <name evidence="1" type="ORF">C1H46_008362</name>
</gene>
<dbReference type="EMBL" id="VIEB01000111">
    <property type="protein sequence ID" value="TQE06052.1"/>
    <property type="molecule type" value="Genomic_DNA"/>
</dbReference>
<dbReference type="AlphaFoldDB" id="A0A540N4S3"/>
<reference evidence="1 2" key="1">
    <citation type="journal article" date="2019" name="G3 (Bethesda)">
        <title>Sequencing of a Wild Apple (Malus baccata) Genome Unravels the Differences Between Cultivated and Wild Apple Species Regarding Disease Resistance and Cold Tolerance.</title>
        <authorList>
            <person name="Chen X."/>
        </authorList>
    </citation>
    <scope>NUCLEOTIDE SEQUENCE [LARGE SCALE GENOMIC DNA]</scope>
    <source>
        <strain evidence="2">cv. Shandingzi</strain>
        <tissue evidence="1">Leaves</tissue>
    </source>
</reference>
<comment type="caution">
    <text evidence="1">The sequence shown here is derived from an EMBL/GenBank/DDBJ whole genome shotgun (WGS) entry which is preliminary data.</text>
</comment>
<protein>
    <submittedName>
        <fullName evidence="1">Uncharacterized protein</fullName>
    </submittedName>
</protein>
<evidence type="ECO:0000313" key="1">
    <source>
        <dbReference type="EMBL" id="TQE06052.1"/>
    </source>
</evidence>
<sequence length="64" mass="7433">MKYNQNWDPNDQSQKTQLQVSEHSNLIFNVNSSLVLRSAQTTKQLIRSCVTFLLSINYETTQDL</sequence>
<organism evidence="1 2">
    <name type="scientific">Malus baccata</name>
    <name type="common">Siberian crab apple</name>
    <name type="synonym">Pyrus baccata</name>
    <dbReference type="NCBI Taxonomy" id="106549"/>
    <lineage>
        <taxon>Eukaryota</taxon>
        <taxon>Viridiplantae</taxon>
        <taxon>Streptophyta</taxon>
        <taxon>Embryophyta</taxon>
        <taxon>Tracheophyta</taxon>
        <taxon>Spermatophyta</taxon>
        <taxon>Magnoliopsida</taxon>
        <taxon>eudicotyledons</taxon>
        <taxon>Gunneridae</taxon>
        <taxon>Pentapetalae</taxon>
        <taxon>rosids</taxon>
        <taxon>fabids</taxon>
        <taxon>Rosales</taxon>
        <taxon>Rosaceae</taxon>
        <taxon>Amygdaloideae</taxon>
        <taxon>Maleae</taxon>
        <taxon>Malus</taxon>
    </lineage>
</organism>
<evidence type="ECO:0000313" key="2">
    <source>
        <dbReference type="Proteomes" id="UP000315295"/>
    </source>
</evidence>
<proteinExistence type="predicted"/>
<name>A0A540N4S3_MALBA</name>
<dbReference type="Proteomes" id="UP000315295">
    <property type="component" value="Unassembled WGS sequence"/>
</dbReference>
<accession>A0A540N4S3</accession>
<keyword evidence="2" id="KW-1185">Reference proteome</keyword>